<evidence type="ECO:0000313" key="2">
    <source>
        <dbReference type="EMBL" id="MFC5229512.1"/>
    </source>
</evidence>
<protein>
    <submittedName>
        <fullName evidence="2">Uncharacterized protein</fullName>
    </submittedName>
</protein>
<gene>
    <name evidence="2" type="ORF">ACFPN6_34135</name>
</gene>
<evidence type="ECO:0000256" key="1">
    <source>
        <dbReference type="SAM" id="MobiDB-lite"/>
    </source>
</evidence>
<reference evidence="3" key="1">
    <citation type="journal article" date="2019" name="Int. J. Syst. Evol. Microbiol.">
        <title>The Global Catalogue of Microorganisms (GCM) 10K type strain sequencing project: providing services to taxonomists for standard genome sequencing and annotation.</title>
        <authorList>
            <consortium name="The Broad Institute Genomics Platform"/>
            <consortium name="The Broad Institute Genome Sequencing Center for Infectious Disease"/>
            <person name="Wu L."/>
            <person name="Ma J."/>
        </authorList>
    </citation>
    <scope>NUCLEOTIDE SEQUENCE [LARGE SCALE GENOMIC DNA]</scope>
    <source>
        <strain evidence="3">CCM 8479</strain>
    </source>
</reference>
<name>A0ABW0DJ87_STRFI</name>
<sequence length="72" mass="7551">MGVWVAIVVIGGGLTLWLQDANEPPPPVGWEETEPSPAPGPPDGWETLCPVPEPAPRGEDGATAYACLYRAP</sequence>
<organism evidence="2 3">
    <name type="scientific">Streptomyces fimbriatus</name>
    <dbReference type="NCBI Taxonomy" id="68197"/>
    <lineage>
        <taxon>Bacteria</taxon>
        <taxon>Bacillati</taxon>
        <taxon>Actinomycetota</taxon>
        <taxon>Actinomycetes</taxon>
        <taxon>Kitasatosporales</taxon>
        <taxon>Streptomycetaceae</taxon>
        <taxon>Streptomyces</taxon>
    </lineage>
</organism>
<feature type="region of interest" description="Disordered" evidence="1">
    <location>
        <begin position="21"/>
        <end position="46"/>
    </location>
</feature>
<dbReference type="RefSeq" id="WP_344644932.1">
    <property type="nucleotide sequence ID" value="NZ_BAAASS010000011.1"/>
</dbReference>
<dbReference type="EMBL" id="JBHSKL010000051">
    <property type="protein sequence ID" value="MFC5229512.1"/>
    <property type="molecule type" value="Genomic_DNA"/>
</dbReference>
<accession>A0ABW0DJ87</accession>
<comment type="caution">
    <text evidence="2">The sequence shown here is derived from an EMBL/GenBank/DDBJ whole genome shotgun (WGS) entry which is preliminary data.</text>
</comment>
<proteinExistence type="predicted"/>
<dbReference type="Proteomes" id="UP001596156">
    <property type="component" value="Unassembled WGS sequence"/>
</dbReference>
<keyword evidence="3" id="KW-1185">Reference proteome</keyword>
<evidence type="ECO:0000313" key="3">
    <source>
        <dbReference type="Proteomes" id="UP001596156"/>
    </source>
</evidence>